<feature type="compositionally biased region" description="Low complexity" evidence="4">
    <location>
        <begin position="62"/>
        <end position="72"/>
    </location>
</feature>
<dbReference type="SMART" id="SM00132">
    <property type="entry name" value="LIM"/>
    <property type="match status" value="1"/>
</dbReference>
<evidence type="ECO:0000313" key="7">
    <source>
        <dbReference type="EnsemblPlants" id="Pp3c2_33800V3.1"/>
    </source>
</evidence>
<evidence type="ECO:0000256" key="3">
    <source>
        <dbReference type="PROSITE-ProRule" id="PRU00125"/>
    </source>
</evidence>
<dbReference type="PANTHER" id="PTHR24209:SF7">
    <property type="entry name" value="PROTEIN DA1-RELATED 2"/>
    <property type="match status" value="1"/>
</dbReference>
<dbReference type="EnsemblPlants" id="Pp3c2_33800V3.5">
    <property type="protein sequence ID" value="Pp3c2_33800V3.5"/>
    <property type="gene ID" value="Pp3c2_33800"/>
</dbReference>
<feature type="compositionally biased region" description="Basic and acidic residues" evidence="4">
    <location>
        <begin position="52"/>
        <end position="61"/>
    </location>
</feature>
<dbReference type="Gramene" id="Pp3c2_33800V3.1">
    <property type="protein sequence ID" value="Pp3c2_33800V3.1"/>
    <property type="gene ID" value="Pp3c2_33800"/>
</dbReference>
<evidence type="ECO:0000313" key="8">
    <source>
        <dbReference type="Proteomes" id="UP000006727"/>
    </source>
</evidence>
<dbReference type="Gramene" id="Pp3c2_33800V3.3">
    <property type="protein sequence ID" value="Pp3c2_33800V3.3"/>
    <property type="gene ID" value="Pp3c2_33800"/>
</dbReference>
<reference evidence="6 8" key="2">
    <citation type="journal article" date="2018" name="Plant J.">
        <title>The Physcomitrella patens chromosome-scale assembly reveals moss genome structure and evolution.</title>
        <authorList>
            <person name="Lang D."/>
            <person name="Ullrich K.K."/>
            <person name="Murat F."/>
            <person name="Fuchs J."/>
            <person name="Jenkins J."/>
            <person name="Haas F.B."/>
            <person name="Piednoel M."/>
            <person name="Gundlach H."/>
            <person name="Van Bel M."/>
            <person name="Meyberg R."/>
            <person name="Vives C."/>
            <person name="Morata J."/>
            <person name="Symeonidi A."/>
            <person name="Hiss M."/>
            <person name="Muchero W."/>
            <person name="Kamisugi Y."/>
            <person name="Saleh O."/>
            <person name="Blanc G."/>
            <person name="Decker E.L."/>
            <person name="van Gessel N."/>
            <person name="Grimwood J."/>
            <person name="Hayes R.D."/>
            <person name="Graham S.W."/>
            <person name="Gunter L.E."/>
            <person name="McDaniel S.F."/>
            <person name="Hoernstein S.N.W."/>
            <person name="Larsson A."/>
            <person name="Li F.W."/>
            <person name="Perroud P.F."/>
            <person name="Phillips J."/>
            <person name="Ranjan P."/>
            <person name="Rokshar D.S."/>
            <person name="Rothfels C.J."/>
            <person name="Schneider L."/>
            <person name="Shu S."/>
            <person name="Stevenson D.W."/>
            <person name="Thummler F."/>
            <person name="Tillich M."/>
            <person name="Villarreal Aguilar J.C."/>
            <person name="Widiez T."/>
            <person name="Wong G.K."/>
            <person name="Wymore A."/>
            <person name="Zhang Y."/>
            <person name="Zimmer A.D."/>
            <person name="Quatrano R.S."/>
            <person name="Mayer K.F.X."/>
            <person name="Goodstein D."/>
            <person name="Casacuberta J.M."/>
            <person name="Vandepoele K."/>
            <person name="Reski R."/>
            <person name="Cuming A.C."/>
            <person name="Tuskan G.A."/>
            <person name="Maumus F."/>
            <person name="Salse J."/>
            <person name="Schmutz J."/>
            <person name="Rensing S.A."/>
        </authorList>
    </citation>
    <scope>NUCLEOTIDE SEQUENCE [LARGE SCALE GENOMIC DNA]</scope>
    <source>
        <strain evidence="7 8">cv. Gransden 2004</strain>
    </source>
</reference>
<dbReference type="EnsemblPlants" id="Pp3c2_33800V3.4">
    <property type="protein sequence ID" value="Pp3c2_33800V3.4"/>
    <property type="gene ID" value="Pp3c2_33800"/>
</dbReference>
<dbReference type="EnsemblPlants" id="Pp3c2_33800V3.2">
    <property type="protein sequence ID" value="Pp3c2_33800V3.2"/>
    <property type="gene ID" value="Pp3c2_33800"/>
</dbReference>
<keyword evidence="2 3" id="KW-0862">Zinc</keyword>
<feature type="domain" description="LIM zinc-binding" evidence="5">
    <location>
        <begin position="198"/>
        <end position="258"/>
    </location>
</feature>
<feature type="region of interest" description="Disordered" evidence="4">
    <location>
        <begin position="52"/>
        <end position="73"/>
    </location>
</feature>
<proteinExistence type="predicted"/>
<evidence type="ECO:0000256" key="1">
    <source>
        <dbReference type="ARBA" id="ARBA00022723"/>
    </source>
</evidence>
<dbReference type="RefSeq" id="XP_024400187.1">
    <property type="nucleotide sequence ID" value="XM_024544419.2"/>
</dbReference>
<dbReference type="FunFam" id="2.10.110.10:FF:000167">
    <property type="entry name" value="Predicted protein"/>
    <property type="match status" value="1"/>
</dbReference>
<gene>
    <name evidence="7" type="primary">LOC112294173</name>
    <name evidence="6" type="ORF">PHYPA_003599</name>
</gene>
<dbReference type="RefSeq" id="XP_024400170.1">
    <property type="nucleotide sequence ID" value="XM_024544402.2"/>
</dbReference>
<dbReference type="GO" id="GO:0043130">
    <property type="term" value="F:ubiquitin binding"/>
    <property type="evidence" value="ECO:0000318"/>
    <property type="project" value="GO_Central"/>
</dbReference>
<evidence type="ECO:0000313" key="6">
    <source>
        <dbReference type="EMBL" id="PNR60806.1"/>
    </source>
</evidence>
<keyword evidence="8" id="KW-1185">Reference proteome</keyword>
<evidence type="ECO:0000259" key="5">
    <source>
        <dbReference type="PROSITE" id="PS50023"/>
    </source>
</evidence>
<dbReference type="Pfam" id="PF12315">
    <property type="entry name" value="DA1-like"/>
    <property type="match status" value="1"/>
</dbReference>
<dbReference type="InterPro" id="IPR022087">
    <property type="entry name" value="DA1-like_dom"/>
</dbReference>
<reference evidence="7" key="3">
    <citation type="submission" date="2020-12" db="UniProtKB">
        <authorList>
            <consortium name="EnsemblPlants"/>
        </authorList>
    </citation>
    <scope>IDENTIFICATION</scope>
</reference>
<dbReference type="PaxDb" id="3218-PP1S265_4V6.1"/>
<dbReference type="PROSITE" id="PS50023">
    <property type="entry name" value="LIM_DOMAIN_2"/>
    <property type="match status" value="1"/>
</dbReference>
<dbReference type="RefSeq" id="XP_024400178.1">
    <property type="nucleotide sequence ID" value="XM_024544410.2"/>
</dbReference>
<dbReference type="OMA" id="ADNDEPH"/>
<feature type="region of interest" description="Disordered" evidence="4">
    <location>
        <begin position="87"/>
        <end position="114"/>
    </location>
</feature>
<sequence length="551" mass="62829">MAWLGRLFDTPGSSTYHYREGDAYTQYSNVPHRSYEGWQGPSIFSEPRREEWASNVEEKPSDSNSSQPSYPSDIPLYSYNIPLNSYDEPSYSNDSSPYEIVAQSPPNTNDTRTYHNERVSYPQIDAESIEATNLAIALSLSEEEDRRRRSRDVPNTEDDESLARALQESIYLEQSAPRKIPAKPPGFRPIVQNPNRTNPCAGCKKPLGYGRFLSCLGKNWHPSCFACKLCSRPIAEREFSVQEGEPYHRDCYKELFHPKCEVCLQFIPTNAAGLIEYRSHPFWNQKYCPKHEADGTPRCCSCDRVETHDEQYVPLADGRKLCLECLETAVFDTKECQPLYREILKFYKNVGMMIDQEVPMLLVERSALNDAREGEKEGMHMTSETRGLCLSEEQTITTVFGGKPVFSRGPWSLWTEPRQLRRHCEVTAILVLYGLPRLLTGAILAHELMHAWLRLTGGFPHMSPEVEEGICQVMSHIWLSAELKRSQNRTSTNATSPAQERLGKFYLHQIANDTSPIYGNGFRRGLKAVNYHGLVRVLEHLRMTANFPPGP</sequence>
<name>A0A2K1L447_PHYPA</name>
<feature type="compositionally biased region" description="Basic and acidic residues" evidence="4">
    <location>
        <begin position="144"/>
        <end position="154"/>
    </location>
</feature>
<dbReference type="Gene3D" id="2.10.110.10">
    <property type="entry name" value="Cysteine Rich Protein"/>
    <property type="match status" value="1"/>
</dbReference>
<dbReference type="Proteomes" id="UP000006727">
    <property type="component" value="Chromosome 2"/>
</dbReference>
<dbReference type="EnsemblPlants" id="Pp3c2_33800V3.1">
    <property type="protein sequence ID" value="Pp3c2_33800V3.1"/>
    <property type="gene ID" value="Pp3c2_33800"/>
</dbReference>
<dbReference type="PROSITE" id="PS00478">
    <property type="entry name" value="LIM_DOMAIN_1"/>
    <property type="match status" value="1"/>
</dbReference>
<accession>A0A2K1L447</accession>
<dbReference type="GO" id="GO:0046872">
    <property type="term" value="F:metal ion binding"/>
    <property type="evidence" value="ECO:0007669"/>
    <property type="project" value="UniProtKB-KW"/>
</dbReference>
<dbReference type="PANTHER" id="PTHR24209">
    <property type="entry name" value="PROTEIN DA1-RELATED 2"/>
    <property type="match status" value="1"/>
</dbReference>
<evidence type="ECO:0000256" key="2">
    <source>
        <dbReference type="ARBA" id="ARBA00022833"/>
    </source>
</evidence>
<dbReference type="InterPro" id="IPR045218">
    <property type="entry name" value="DA1-like"/>
</dbReference>
<dbReference type="EnsemblPlants" id="Pp3c2_33800V3.3">
    <property type="protein sequence ID" value="Pp3c2_33800V3.3"/>
    <property type="gene ID" value="Pp3c2_33800"/>
</dbReference>
<dbReference type="AlphaFoldDB" id="A0A2K1L447"/>
<evidence type="ECO:0000256" key="4">
    <source>
        <dbReference type="SAM" id="MobiDB-lite"/>
    </source>
</evidence>
<dbReference type="RefSeq" id="XP_024400164.1">
    <property type="nucleotide sequence ID" value="XM_024544396.2"/>
</dbReference>
<dbReference type="FunCoup" id="A0A2K1L447">
    <property type="interactions" value="905"/>
</dbReference>
<dbReference type="RefSeq" id="XP_024400195.1">
    <property type="nucleotide sequence ID" value="XM_024544427.2"/>
</dbReference>
<keyword evidence="1 3" id="KW-0479">Metal-binding</keyword>
<dbReference type="GeneID" id="112294173"/>
<dbReference type="OrthoDB" id="25414at2759"/>
<dbReference type="STRING" id="3218.A0A2K1L447"/>
<dbReference type="EMBL" id="ABEU02000002">
    <property type="protein sequence ID" value="PNR60806.1"/>
    <property type="molecule type" value="Genomic_DNA"/>
</dbReference>
<dbReference type="Gramene" id="Pp3c2_33800V3.4">
    <property type="protein sequence ID" value="Pp3c2_33800V3.4"/>
    <property type="gene ID" value="Pp3c2_33800"/>
</dbReference>
<dbReference type="Gramene" id="Pp3c2_33800V3.2">
    <property type="protein sequence ID" value="Pp3c2_33800V3.2"/>
    <property type="gene ID" value="Pp3c2_33800"/>
</dbReference>
<dbReference type="SUPFAM" id="SSF57716">
    <property type="entry name" value="Glucocorticoid receptor-like (DNA-binding domain)"/>
    <property type="match status" value="2"/>
</dbReference>
<reference evidence="6 8" key="1">
    <citation type="journal article" date="2008" name="Science">
        <title>The Physcomitrella genome reveals evolutionary insights into the conquest of land by plants.</title>
        <authorList>
            <person name="Rensing S."/>
            <person name="Lang D."/>
            <person name="Zimmer A."/>
            <person name="Terry A."/>
            <person name="Salamov A."/>
            <person name="Shapiro H."/>
            <person name="Nishiyama T."/>
            <person name="Perroud P.-F."/>
            <person name="Lindquist E."/>
            <person name="Kamisugi Y."/>
            <person name="Tanahashi T."/>
            <person name="Sakakibara K."/>
            <person name="Fujita T."/>
            <person name="Oishi K."/>
            <person name="Shin-I T."/>
            <person name="Kuroki Y."/>
            <person name="Toyoda A."/>
            <person name="Suzuki Y."/>
            <person name="Hashimoto A."/>
            <person name="Yamaguchi K."/>
            <person name="Sugano A."/>
            <person name="Kohara Y."/>
            <person name="Fujiyama A."/>
            <person name="Anterola A."/>
            <person name="Aoki S."/>
            <person name="Ashton N."/>
            <person name="Barbazuk W.B."/>
            <person name="Barker E."/>
            <person name="Bennetzen J."/>
            <person name="Bezanilla M."/>
            <person name="Blankenship R."/>
            <person name="Cho S.H."/>
            <person name="Dutcher S."/>
            <person name="Estelle M."/>
            <person name="Fawcett J.A."/>
            <person name="Gundlach H."/>
            <person name="Hanada K."/>
            <person name="Heyl A."/>
            <person name="Hicks K.A."/>
            <person name="Hugh J."/>
            <person name="Lohr M."/>
            <person name="Mayer K."/>
            <person name="Melkozernov A."/>
            <person name="Murata T."/>
            <person name="Nelson D."/>
            <person name="Pils B."/>
            <person name="Prigge M."/>
            <person name="Reiss B."/>
            <person name="Renner T."/>
            <person name="Rombauts S."/>
            <person name="Rushton P."/>
            <person name="Sanderfoot A."/>
            <person name="Schween G."/>
            <person name="Shiu S.-H."/>
            <person name="Stueber K."/>
            <person name="Theodoulou F.L."/>
            <person name="Tu H."/>
            <person name="Van de Peer Y."/>
            <person name="Verrier P.J."/>
            <person name="Waters E."/>
            <person name="Wood A."/>
            <person name="Yang L."/>
            <person name="Cove D."/>
            <person name="Cuming A."/>
            <person name="Hasebe M."/>
            <person name="Lucas S."/>
            <person name="Mishler D.B."/>
            <person name="Reski R."/>
            <person name="Grigoriev I."/>
            <person name="Quatrano R.S."/>
            <person name="Boore J.L."/>
        </authorList>
    </citation>
    <scope>NUCLEOTIDE SEQUENCE [LARGE SCALE GENOMIC DNA]</scope>
    <source>
        <strain evidence="7 8">cv. Gransden 2004</strain>
    </source>
</reference>
<dbReference type="Gramene" id="Pp3c2_33800V3.5">
    <property type="protein sequence ID" value="Pp3c2_33800V3.5"/>
    <property type="gene ID" value="Pp3c2_33800"/>
</dbReference>
<dbReference type="InterPro" id="IPR001781">
    <property type="entry name" value="Znf_LIM"/>
</dbReference>
<protein>
    <recommendedName>
        <fullName evidence="5">LIM zinc-binding domain-containing protein</fullName>
    </recommendedName>
</protein>
<dbReference type="Pfam" id="PF00412">
    <property type="entry name" value="LIM"/>
    <property type="match status" value="1"/>
</dbReference>
<feature type="region of interest" description="Disordered" evidence="4">
    <location>
        <begin position="141"/>
        <end position="162"/>
    </location>
</feature>
<keyword evidence="3" id="KW-0440">LIM domain</keyword>
<dbReference type="CDD" id="cd09396">
    <property type="entry name" value="LIM_DA1"/>
    <property type="match status" value="1"/>
</dbReference>
<dbReference type="KEGG" id="ppp:112294173"/>
<organism evidence="6">
    <name type="scientific">Physcomitrium patens</name>
    <name type="common">Spreading-leaved earth moss</name>
    <name type="synonym">Physcomitrella patens</name>
    <dbReference type="NCBI Taxonomy" id="3218"/>
    <lineage>
        <taxon>Eukaryota</taxon>
        <taxon>Viridiplantae</taxon>
        <taxon>Streptophyta</taxon>
        <taxon>Embryophyta</taxon>
        <taxon>Bryophyta</taxon>
        <taxon>Bryophytina</taxon>
        <taxon>Bryopsida</taxon>
        <taxon>Funariidae</taxon>
        <taxon>Funariales</taxon>
        <taxon>Funariaceae</taxon>
        <taxon>Physcomitrium</taxon>
    </lineage>
</organism>